<dbReference type="RefSeq" id="WP_116192036.1">
    <property type="nucleotide sequence ID" value="NZ_QTTN01000045.1"/>
</dbReference>
<gene>
    <name evidence="1" type="ORF">A8990_14527</name>
</gene>
<comment type="caution">
    <text evidence="1">The sequence shown here is derived from an EMBL/GenBank/DDBJ whole genome shotgun (WGS) entry which is preliminary data.</text>
</comment>
<sequence length="272" mass="32686">MCNLMHFLVSGKYKRLLTLDKQMEILKLKIRQYQELVGERRIEWLEHSVVGKFVNFRKYDHDEVGLKEFLDDRGLLPVTSTLRWKDLTEEEQHILEPKNAFGRHILKFVPNRDNWASKDELDEYKLRTKEQKVINLVGEWKEKKNEYTILLKTWSWICLNSSQILASRDRFIDFGTVSLKLSDPVIDVTQAFIKLGRERFKSVCKPDEELTIEQGLQGYYSLKDVRNYRRMIGIQSRYYLMNMNEETRMRNMLENKQRRYSIIAQQINHHHP</sequence>
<evidence type="ECO:0000313" key="2">
    <source>
        <dbReference type="Proteomes" id="UP000256304"/>
    </source>
</evidence>
<dbReference type="OrthoDB" id="2595278at2"/>
<reference evidence="1 2" key="1">
    <citation type="submission" date="2018-08" db="EMBL/GenBank/DDBJ databases">
        <title>Genomic Encyclopedia of Type Strains, Phase III (KMG-III): the genomes of soil and plant-associated and newly described type strains.</title>
        <authorList>
            <person name="Whitman W."/>
        </authorList>
    </citation>
    <scope>NUCLEOTIDE SEQUENCE [LARGE SCALE GENOMIC DNA]</scope>
    <source>
        <strain evidence="1 2">CGMCC 1.10966</strain>
    </source>
</reference>
<proteinExistence type="predicted"/>
<name>A0A3D9QTX3_9BACL</name>
<keyword evidence="2" id="KW-1185">Reference proteome</keyword>
<organism evidence="1 2">
    <name type="scientific">Paenibacillus taihuensis</name>
    <dbReference type="NCBI Taxonomy" id="1156355"/>
    <lineage>
        <taxon>Bacteria</taxon>
        <taxon>Bacillati</taxon>
        <taxon>Bacillota</taxon>
        <taxon>Bacilli</taxon>
        <taxon>Bacillales</taxon>
        <taxon>Paenibacillaceae</taxon>
        <taxon>Paenibacillus</taxon>
    </lineage>
</organism>
<dbReference type="EMBL" id="QTTN01000045">
    <property type="protein sequence ID" value="REE67018.1"/>
    <property type="molecule type" value="Genomic_DNA"/>
</dbReference>
<dbReference type="Proteomes" id="UP000256304">
    <property type="component" value="Unassembled WGS sequence"/>
</dbReference>
<accession>A0A3D9QTX3</accession>
<dbReference type="AlphaFoldDB" id="A0A3D9QTX3"/>
<evidence type="ECO:0000313" key="1">
    <source>
        <dbReference type="EMBL" id="REE67018.1"/>
    </source>
</evidence>
<protein>
    <submittedName>
        <fullName evidence="1">Uncharacterized protein</fullName>
    </submittedName>
</protein>